<evidence type="ECO:0000256" key="10">
    <source>
        <dbReference type="ARBA" id="ARBA00022840"/>
    </source>
</evidence>
<dbReference type="GO" id="GO:0009245">
    <property type="term" value="P:lipid A biosynthetic process"/>
    <property type="evidence" value="ECO:0007669"/>
    <property type="project" value="UniProtKB-UniRule"/>
</dbReference>
<dbReference type="HAMAP" id="MF_00409">
    <property type="entry name" value="LpxK"/>
    <property type="match status" value="1"/>
</dbReference>
<evidence type="ECO:0000313" key="14">
    <source>
        <dbReference type="EMBL" id="MEJ8571037.1"/>
    </source>
</evidence>
<dbReference type="GO" id="GO:0009029">
    <property type="term" value="F:lipid-A 4'-kinase activity"/>
    <property type="evidence" value="ECO:0007669"/>
    <property type="project" value="UniProtKB-UniRule"/>
</dbReference>
<dbReference type="SUPFAM" id="SSF52540">
    <property type="entry name" value="P-loop containing nucleoside triphosphate hydrolases"/>
    <property type="match status" value="1"/>
</dbReference>
<keyword evidence="7 13" id="KW-0808">Transferase</keyword>
<keyword evidence="15" id="KW-1185">Reference proteome</keyword>
<evidence type="ECO:0000256" key="12">
    <source>
        <dbReference type="ARBA" id="ARBA00029757"/>
    </source>
</evidence>
<dbReference type="PANTHER" id="PTHR42724">
    <property type="entry name" value="TETRAACYLDISACCHARIDE 4'-KINASE"/>
    <property type="match status" value="1"/>
</dbReference>
<evidence type="ECO:0000313" key="15">
    <source>
        <dbReference type="Proteomes" id="UP001378188"/>
    </source>
</evidence>
<sequence length="338" mass="35315">MRAPAFWQETRPSWQAMCLWPLSLLYGAVARVRFAKAPTSRAAVPVVCIGNPTLGGSGKTPTAILTARCLQALGRRPVFLSRGYGARVAGALTVDPAVHTAADVGDEPLLLARTAPTVVSPDRVAGAARAATLGDVIVMDDGFQNPALHKDLSLLVFDAGYGVGNGYVFPAGPLRLPLGPQLARAQAVVLIGTGDRSESALAGAGVAAPDILKGELRPDPAMTAALTGRPVLAFAGIGRPEKFFGSLEDIGAQVVERRPFADHHRYSEADARGLMAMQRRSGAIPVTTEKDLVRIGSPRGGALKSLSEALVALPVSLALDEASAVRFQALLERLLAPQ</sequence>
<keyword evidence="5 13" id="KW-0444">Lipid biosynthesis</keyword>
<comment type="function">
    <text evidence="1 13">Transfers the gamma-phosphate of ATP to the 4'-position of a tetraacyldisaccharide 1-phosphate intermediate (termed DS-1-P) to form tetraacyldisaccharide 1,4'-bis-phosphate (lipid IVA).</text>
</comment>
<keyword evidence="8 13" id="KW-0547">Nucleotide-binding</keyword>
<evidence type="ECO:0000256" key="11">
    <source>
        <dbReference type="ARBA" id="ARBA00023098"/>
    </source>
</evidence>
<dbReference type="RefSeq" id="WP_340328726.1">
    <property type="nucleotide sequence ID" value="NZ_JAZHOF010000002.1"/>
</dbReference>
<evidence type="ECO:0000256" key="3">
    <source>
        <dbReference type="ARBA" id="ARBA00012071"/>
    </source>
</evidence>
<dbReference type="GO" id="GO:0005524">
    <property type="term" value="F:ATP binding"/>
    <property type="evidence" value="ECO:0007669"/>
    <property type="project" value="UniProtKB-UniRule"/>
</dbReference>
<accession>A0AAW9RFL5</accession>
<evidence type="ECO:0000256" key="2">
    <source>
        <dbReference type="ARBA" id="ARBA00004870"/>
    </source>
</evidence>
<dbReference type="AlphaFoldDB" id="A0AAW9RFL5"/>
<evidence type="ECO:0000256" key="8">
    <source>
        <dbReference type="ARBA" id="ARBA00022741"/>
    </source>
</evidence>
<evidence type="ECO:0000256" key="7">
    <source>
        <dbReference type="ARBA" id="ARBA00022679"/>
    </source>
</evidence>
<dbReference type="GO" id="GO:0005886">
    <property type="term" value="C:plasma membrane"/>
    <property type="evidence" value="ECO:0007669"/>
    <property type="project" value="TreeGrafter"/>
</dbReference>
<dbReference type="Proteomes" id="UP001378188">
    <property type="component" value="Unassembled WGS sequence"/>
</dbReference>
<evidence type="ECO:0000256" key="13">
    <source>
        <dbReference type="HAMAP-Rule" id="MF_00409"/>
    </source>
</evidence>
<keyword evidence="11 13" id="KW-0443">Lipid metabolism</keyword>
<feature type="binding site" evidence="13">
    <location>
        <begin position="53"/>
        <end position="60"/>
    </location>
    <ligand>
        <name>ATP</name>
        <dbReference type="ChEBI" id="CHEBI:30616"/>
    </ligand>
</feature>
<dbReference type="Pfam" id="PF02606">
    <property type="entry name" value="LpxK"/>
    <property type="match status" value="1"/>
</dbReference>
<dbReference type="EMBL" id="JAZHOF010000002">
    <property type="protein sequence ID" value="MEJ8571037.1"/>
    <property type="molecule type" value="Genomic_DNA"/>
</dbReference>
<dbReference type="GO" id="GO:0009244">
    <property type="term" value="P:lipopolysaccharide core region biosynthetic process"/>
    <property type="evidence" value="ECO:0007669"/>
    <property type="project" value="TreeGrafter"/>
</dbReference>
<dbReference type="InterPro" id="IPR027417">
    <property type="entry name" value="P-loop_NTPase"/>
</dbReference>
<keyword evidence="6 13" id="KW-0441">Lipid A biosynthesis</keyword>
<evidence type="ECO:0000256" key="6">
    <source>
        <dbReference type="ARBA" id="ARBA00022556"/>
    </source>
</evidence>
<comment type="pathway">
    <text evidence="2 13">Glycolipid biosynthesis; lipid IV(A) biosynthesis; lipid IV(A) from (3R)-3-hydroxytetradecanoyl-[acyl-carrier-protein] and UDP-N-acetyl-alpha-D-glucosamine: step 6/6.</text>
</comment>
<gene>
    <name evidence="13 14" type="primary">lpxK</name>
    <name evidence="14" type="ORF">V3328_06110</name>
</gene>
<evidence type="ECO:0000256" key="4">
    <source>
        <dbReference type="ARBA" id="ARBA00016436"/>
    </source>
</evidence>
<comment type="similarity">
    <text evidence="13">Belongs to the LpxK family.</text>
</comment>
<proteinExistence type="inferred from homology"/>
<evidence type="ECO:0000256" key="1">
    <source>
        <dbReference type="ARBA" id="ARBA00002274"/>
    </source>
</evidence>
<dbReference type="EC" id="2.7.1.130" evidence="3 13"/>
<reference evidence="14 15" key="1">
    <citation type="submission" date="2024-02" db="EMBL/GenBank/DDBJ databases">
        <title>Genome analysis and characterization of Microbaculum marinisediminis sp. nov., isolated from marine sediment.</title>
        <authorList>
            <person name="Du Z.-J."/>
            <person name="Ye Y.-Q."/>
            <person name="Zhang Z.-R."/>
            <person name="Yuan S.-M."/>
            <person name="Zhang X.-Y."/>
        </authorList>
    </citation>
    <scope>NUCLEOTIDE SEQUENCE [LARGE SCALE GENOMIC DNA]</scope>
    <source>
        <strain evidence="14 15">SDUM1044001</strain>
    </source>
</reference>
<dbReference type="NCBIfam" id="TIGR00682">
    <property type="entry name" value="lpxK"/>
    <property type="match status" value="1"/>
</dbReference>
<evidence type="ECO:0000256" key="9">
    <source>
        <dbReference type="ARBA" id="ARBA00022777"/>
    </source>
</evidence>
<protein>
    <recommendedName>
        <fullName evidence="4 13">Tetraacyldisaccharide 4'-kinase</fullName>
        <ecNumber evidence="3 13">2.7.1.130</ecNumber>
    </recommendedName>
    <alternativeName>
        <fullName evidence="12 13">Lipid A 4'-kinase</fullName>
    </alternativeName>
</protein>
<dbReference type="PANTHER" id="PTHR42724:SF1">
    <property type="entry name" value="TETRAACYLDISACCHARIDE 4'-KINASE, MITOCHONDRIAL-RELATED"/>
    <property type="match status" value="1"/>
</dbReference>
<evidence type="ECO:0000256" key="5">
    <source>
        <dbReference type="ARBA" id="ARBA00022516"/>
    </source>
</evidence>
<comment type="catalytic activity">
    <reaction evidence="13">
        <text>a lipid A disaccharide + ATP = a lipid IVA + ADP + H(+)</text>
        <dbReference type="Rhea" id="RHEA:67840"/>
        <dbReference type="ChEBI" id="CHEBI:15378"/>
        <dbReference type="ChEBI" id="CHEBI:30616"/>
        <dbReference type="ChEBI" id="CHEBI:176343"/>
        <dbReference type="ChEBI" id="CHEBI:176425"/>
        <dbReference type="ChEBI" id="CHEBI:456216"/>
        <dbReference type="EC" id="2.7.1.130"/>
    </reaction>
</comment>
<comment type="caution">
    <text evidence="14">The sequence shown here is derived from an EMBL/GenBank/DDBJ whole genome shotgun (WGS) entry which is preliminary data.</text>
</comment>
<keyword evidence="10 13" id="KW-0067">ATP-binding</keyword>
<dbReference type="InterPro" id="IPR003758">
    <property type="entry name" value="LpxK"/>
</dbReference>
<keyword evidence="9 13" id="KW-0418">Kinase</keyword>
<name>A0AAW9RFL5_9HYPH</name>
<organism evidence="14 15">
    <name type="scientific">Microbaculum marinum</name>
    <dbReference type="NCBI Taxonomy" id="1764581"/>
    <lineage>
        <taxon>Bacteria</taxon>
        <taxon>Pseudomonadati</taxon>
        <taxon>Pseudomonadota</taxon>
        <taxon>Alphaproteobacteria</taxon>
        <taxon>Hyphomicrobiales</taxon>
        <taxon>Tepidamorphaceae</taxon>
        <taxon>Microbaculum</taxon>
    </lineage>
</organism>